<evidence type="ECO:0000256" key="4">
    <source>
        <dbReference type="ARBA" id="ARBA00022801"/>
    </source>
</evidence>
<proteinExistence type="predicted"/>
<dbReference type="GO" id="GO:0046872">
    <property type="term" value="F:metal ion binding"/>
    <property type="evidence" value="ECO:0007669"/>
    <property type="project" value="UniProtKB-KW"/>
</dbReference>
<name>A0A1E7YM84_9PROT</name>
<dbReference type="SUPFAM" id="SSF52141">
    <property type="entry name" value="Uracil-DNA glycosylase-like"/>
    <property type="match status" value="1"/>
</dbReference>
<evidence type="ECO:0000256" key="6">
    <source>
        <dbReference type="ARBA" id="ARBA00023014"/>
    </source>
</evidence>
<dbReference type="GO" id="GO:0051539">
    <property type="term" value="F:4 iron, 4 sulfur cluster binding"/>
    <property type="evidence" value="ECO:0007669"/>
    <property type="project" value="UniProtKB-KW"/>
</dbReference>
<dbReference type="InterPro" id="IPR005122">
    <property type="entry name" value="Uracil-DNA_glycosylase-like"/>
</dbReference>
<evidence type="ECO:0000313" key="9">
    <source>
        <dbReference type="EMBL" id="OFC34901.1"/>
    </source>
</evidence>
<dbReference type="EMBL" id="LZYE01000224">
    <property type="protein sequence ID" value="OFC34901.1"/>
    <property type="molecule type" value="Genomic_DNA"/>
</dbReference>
<keyword evidence="2" id="KW-0479">Metal-binding</keyword>
<keyword evidence="1" id="KW-0004">4Fe-4S</keyword>
<dbReference type="Proteomes" id="UP000175616">
    <property type="component" value="Unassembled WGS sequence"/>
</dbReference>
<dbReference type="Gene3D" id="3.40.470.10">
    <property type="entry name" value="Uracil-DNA glycosylase-like domain"/>
    <property type="match status" value="1"/>
</dbReference>
<reference evidence="9 10" key="1">
    <citation type="submission" date="2016-06" db="EMBL/GenBank/DDBJ databases">
        <title>Gene turnover analysis identifies the evolutionary adaptation of the extremophile Acidithiobacillus caldus.</title>
        <authorList>
            <person name="Zhang X."/>
        </authorList>
    </citation>
    <scope>NUCLEOTIDE SEQUENCE [LARGE SCALE GENOMIC DNA]</scope>
    <source>
        <strain evidence="9 10">DX</strain>
    </source>
</reference>
<dbReference type="Pfam" id="PF03167">
    <property type="entry name" value="UDG"/>
    <property type="match status" value="1"/>
</dbReference>
<keyword evidence="3" id="KW-0227">DNA damage</keyword>
<evidence type="ECO:0000256" key="5">
    <source>
        <dbReference type="ARBA" id="ARBA00023004"/>
    </source>
</evidence>
<keyword evidence="5" id="KW-0408">Iron</keyword>
<protein>
    <recommendedName>
        <fullName evidence="8">Uracil-DNA glycosylase-like domain-containing protein</fullName>
    </recommendedName>
</protein>
<keyword evidence="6" id="KW-0411">Iron-sulfur</keyword>
<evidence type="ECO:0000256" key="2">
    <source>
        <dbReference type="ARBA" id="ARBA00022723"/>
    </source>
</evidence>
<dbReference type="PANTHER" id="PTHR33693">
    <property type="entry name" value="TYPE-5 URACIL-DNA GLYCOSYLASE"/>
    <property type="match status" value="1"/>
</dbReference>
<dbReference type="GO" id="GO:0097506">
    <property type="term" value="F:deaminated base DNA N-glycosylase activity"/>
    <property type="evidence" value="ECO:0007669"/>
    <property type="project" value="UniProtKB-ARBA"/>
</dbReference>
<feature type="domain" description="Uracil-DNA glycosylase-like" evidence="8">
    <location>
        <begin position="54"/>
        <end position="221"/>
    </location>
</feature>
<evidence type="ECO:0000259" key="8">
    <source>
        <dbReference type="SMART" id="SM00986"/>
    </source>
</evidence>
<dbReference type="InterPro" id="IPR051536">
    <property type="entry name" value="UDG_Type-4/5"/>
</dbReference>
<dbReference type="SMART" id="SM00986">
    <property type="entry name" value="UDG"/>
    <property type="match status" value="1"/>
</dbReference>
<evidence type="ECO:0000256" key="7">
    <source>
        <dbReference type="ARBA" id="ARBA00023204"/>
    </source>
</evidence>
<evidence type="ECO:0000313" key="10">
    <source>
        <dbReference type="Proteomes" id="UP000175616"/>
    </source>
</evidence>
<sequence length="251" mass="28206">MACIRFGKTHPELRRFDFCGIMPVTSFQRDFPMDDCVLCPGLCASRSHIVLPDLPEFGRACPLLIIGEAPGGDEDAQGKGFVGRSGRTLHRVLQEHGLFRGYHYGCANIVRCRPPQNRKPTAEEIWNCLPLLVETIHFAKPRIFLLVGTTAAQAFFGASPLLERIHQLRMNAYRVDTSLVHPQLQGLFQRGYHPAAFVIPHTSPLAWNRKAPNGRRWSDVGKQEIRTLARRLHTLPEQGHARGKSSLFAPE</sequence>
<keyword evidence="7" id="KW-0234">DNA repair</keyword>
<organism evidence="9 10">
    <name type="scientific">Acidithiobacillus caldus</name>
    <dbReference type="NCBI Taxonomy" id="33059"/>
    <lineage>
        <taxon>Bacteria</taxon>
        <taxon>Pseudomonadati</taxon>
        <taxon>Pseudomonadota</taxon>
        <taxon>Acidithiobacillia</taxon>
        <taxon>Acidithiobacillales</taxon>
        <taxon>Acidithiobacillaceae</taxon>
        <taxon>Acidithiobacillus</taxon>
    </lineage>
</organism>
<dbReference type="GO" id="GO:0006281">
    <property type="term" value="P:DNA repair"/>
    <property type="evidence" value="ECO:0007669"/>
    <property type="project" value="UniProtKB-KW"/>
</dbReference>
<dbReference type="PANTHER" id="PTHR33693:SF1">
    <property type="entry name" value="TYPE-4 URACIL-DNA GLYCOSYLASE"/>
    <property type="match status" value="1"/>
</dbReference>
<dbReference type="AlphaFoldDB" id="A0A1E7YM84"/>
<comment type="caution">
    <text evidence="9">The sequence shown here is derived from an EMBL/GenBank/DDBJ whole genome shotgun (WGS) entry which is preliminary data.</text>
</comment>
<evidence type="ECO:0000256" key="1">
    <source>
        <dbReference type="ARBA" id="ARBA00022485"/>
    </source>
</evidence>
<accession>A0A1E7YM84</accession>
<dbReference type="SMART" id="SM00987">
    <property type="entry name" value="UreE_C"/>
    <property type="match status" value="1"/>
</dbReference>
<keyword evidence="4" id="KW-0378">Hydrolase</keyword>
<dbReference type="InterPro" id="IPR036895">
    <property type="entry name" value="Uracil-DNA_glycosylase-like_sf"/>
</dbReference>
<dbReference type="CDD" id="cd10030">
    <property type="entry name" value="UDG-F4_TTUDGA_SPO1dp_like"/>
    <property type="match status" value="1"/>
</dbReference>
<evidence type="ECO:0000256" key="3">
    <source>
        <dbReference type="ARBA" id="ARBA00022763"/>
    </source>
</evidence>
<gene>
    <name evidence="9" type="ORF">BAE27_08505</name>
</gene>